<dbReference type="eggNOG" id="ENOG5030MR2">
    <property type="taxonomic scope" value="Bacteria"/>
</dbReference>
<evidence type="ECO:0000313" key="2">
    <source>
        <dbReference type="EMBL" id="EFR31332.1"/>
    </source>
</evidence>
<keyword evidence="1" id="KW-0472">Membrane</keyword>
<dbReference type="STRING" id="908337.HMPREF9257_1592"/>
<reference evidence="2 3" key="1">
    <citation type="submission" date="2010-10" db="EMBL/GenBank/DDBJ databases">
        <authorList>
            <person name="Durkin A.S."/>
            <person name="Madupu R."/>
            <person name="Torralba M."/>
            <person name="Gillis M."/>
            <person name="Methe B."/>
            <person name="Sutton G."/>
            <person name="Nelson K.E."/>
        </authorList>
    </citation>
    <scope>NUCLEOTIDE SEQUENCE [LARGE SCALE GENOMIC DNA]</scope>
    <source>
        <strain evidence="2 3">ACS-139-V-Col8</strain>
    </source>
</reference>
<keyword evidence="1" id="KW-1133">Transmembrane helix</keyword>
<dbReference type="EMBL" id="AENN01000015">
    <property type="protein sequence ID" value="EFR31332.1"/>
    <property type="molecule type" value="Genomic_DNA"/>
</dbReference>
<name>E4KPV3_9LACT</name>
<organism evidence="2 3">
    <name type="scientific">Eremococcus coleocola ACS-139-V-Col8</name>
    <dbReference type="NCBI Taxonomy" id="908337"/>
    <lineage>
        <taxon>Bacteria</taxon>
        <taxon>Bacillati</taxon>
        <taxon>Bacillota</taxon>
        <taxon>Bacilli</taxon>
        <taxon>Lactobacillales</taxon>
        <taxon>Aerococcaceae</taxon>
        <taxon>Eremococcus</taxon>
    </lineage>
</organism>
<gene>
    <name evidence="2" type="ORF">HMPREF9257_1592</name>
</gene>
<protein>
    <recommendedName>
        <fullName evidence="4">Chain length determinant protein</fullName>
    </recommendedName>
</protein>
<accession>E4KPV3</accession>
<dbReference type="RefSeq" id="WP_006418535.1">
    <property type="nucleotide sequence ID" value="NZ_AENN01000015.1"/>
</dbReference>
<sequence>MSITTLLAELWRFLKDNLFRIILGALVFAGLAVGVRFALDHLILNKNQVAYNYLEQVYQSEPAEFQAIVTIDDGSVFNNSYVFDQYFTSEAVVKKIEAKTQVPISKMLQAEKDLELRKSSEFRGGIAGIRDTSSSAITFRFVVSPDPNENLKVAQAYADLLESEDKPFGDKQAITMITEPQIGELLDPKLTPEVETATALSPYGHTSPVMFGVYGVAGFVVGIFLTILILFIRQLMRKQIVYAFDYAWDFHDRQILVAAKDKGQASPLVDRLLGILAIPYGHRHLVVTQGDNNLETEKIQVLNETTQVVNDLVTDQASLEEIDEIVILIYSNQTSKAWYKAQKELAALYRKPLRIIQVV</sequence>
<feature type="transmembrane region" description="Helical" evidence="1">
    <location>
        <begin position="211"/>
        <end position="232"/>
    </location>
</feature>
<evidence type="ECO:0000313" key="3">
    <source>
        <dbReference type="Proteomes" id="UP000005990"/>
    </source>
</evidence>
<proteinExistence type="predicted"/>
<comment type="caution">
    <text evidence="2">The sequence shown here is derived from an EMBL/GenBank/DDBJ whole genome shotgun (WGS) entry which is preliminary data.</text>
</comment>
<evidence type="ECO:0000256" key="1">
    <source>
        <dbReference type="SAM" id="Phobius"/>
    </source>
</evidence>
<dbReference type="AlphaFoldDB" id="E4KPV3"/>
<keyword evidence="3" id="KW-1185">Reference proteome</keyword>
<evidence type="ECO:0008006" key="4">
    <source>
        <dbReference type="Google" id="ProtNLM"/>
    </source>
</evidence>
<feature type="transmembrane region" description="Helical" evidence="1">
    <location>
        <begin position="21"/>
        <end position="39"/>
    </location>
</feature>
<dbReference type="Proteomes" id="UP000005990">
    <property type="component" value="Unassembled WGS sequence"/>
</dbReference>
<keyword evidence="1" id="KW-0812">Transmembrane</keyword>
<dbReference type="OrthoDB" id="2136129at2"/>